<gene>
    <name evidence="1" type="ORF">VHEMI09275</name>
</gene>
<dbReference type="Proteomes" id="UP000039046">
    <property type="component" value="Unassembled WGS sequence"/>
</dbReference>
<accession>A0A0A1TR97</accession>
<evidence type="ECO:0000313" key="2">
    <source>
        <dbReference type="Proteomes" id="UP000039046"/>
    </source>
</evidence>
<dbReference type="AlphaFoldDB" id="A0A0A1TR97"/>
<evidence type="ECO:0000313" key="1">
    <source>
        <dbReference type="EMBL" id="CEJ93702.1"/>
    </source>
</evidence>
<keyword evidence="2" id="KW-1185">Reference proteome</keyword>
<dbReference type="STRING" id="1531966.A0A0A1TR97"/>
<reference evidence="1 2" key="1">
    <citation type="journal article" date="2015" name="Genome Announc.">
        <title>Draft Genome Sequence and Gene Annotation of the Entomopathogenic Fungus Verticillium hemipterigenum.</title>
        <authorList>
            <person name="Horn F."/>
            <person name="Habel A."/>
            <person name="Scharf D.H."/>
            <person name="Dworschak J."/>
            <person name="Brakhage A.A."/>
            <person name="Guthke R."/>
            <person name="Hertweck C."/>
            <person name="Linde J."/>
        </authorList>
    </citation>
    <scope>NUCLEOTIDE SEQUENCE [LARGE SCALE GENOMIC DNA]</scope>
</reference>
<proteinExistence type="predicted"/>
<dbReference type="InterPro" id="IPR011009">
    <property type="entry name" value="Kinase-like_dom_sf"/>
</dbReference>
<dbReference type="SUPFAM" id="SSF56112">
    <property type="entry name" value="Protein kinase-like (PK-like)"/>
    <property type="match status" value="1"/>
</dbReference>
<dbReference type="EMBL" id="CDHN01000006">
    <property type="protein sequence ID" value="CEJ93702.1"/>
    <property type="molecule type" value="Genomic_DNA"/>
</dbReference>
<dbReference type="HOGENOM" id="CLU_028906_4_1_1"/>
<dbReference type="InterPro" id="IPR051678">
    <property type="entry name" value="AGP_Transferase"/>
</dbReference>
<name>A0A0A1TR97_9HYPO</name>
<dbReference type="OrthoDB" id="5412996at2759"/>
<dbReference type="PANTHER" id="PTHR21310">
    <property type="entry name" value="AMINOGLYCOSIDE PHOSPHOTRANSFERASE-RELATED-RELATED"/>
    <property type="match status" value="1"/>
</dbReference>
<protein>
    <recommendedName>
        <fullName evidence="3">Aminoglycoside phosphotransferase domain-containing protein</fullName>
    </recommendedName>
</protein>
<evidence type="ECO:0008006" key="3">
    <source>
        <dbReference type="Google" id="ProtNLM"/>
    </source>
</evidence>
<dbReference type="PANTHER" id="PTHR21310:SF37">
    <property type="entry name" value="AMINOGLYCOSIDE PHOSPHOTRANSFERASE DOMAIN-CONTAINING PROTEIN"/>
    <property type="match status" value="1"/>
</dbReference>
<organism evidence="1 2">
    <name type="scientific">[Torrubiella] hemipterigena</name>
    <dbReference type="NCBI Taxonomy" id="1531966"/>
    <lineage>
        <taxon>Eukaryota</taxon>
        <taxon>Fungi</taxon>
        <taxon>Dikarya</taxon>
        <taxon>Ascomycota</taxon>
        <taxon>Pezizomycotina</taxon>
        <taxon>Sordariomycetes</taxon>
        <taxon>Hypocreomycetidae</taxon>
        <taxon>Hypocreales</taxon>
        <taxon>Clavicipitaceae</taxon>
        <taxon>Clavicipitaceae incertae sedis</taxon>
        <taxon>'Torrubiella' clade</taxon>
    </lineage>
</organism>
<sequence length="455" mass="51838">MYEDRQDFNNDVWDANDLAHEAAETKEFLAAVVKLAVDAVQRRLNEPAIYVKPIQIGGFNIHIRIKSVGSDLIVRLPRPHYVQFPNEKMEYEAATAMVIREATPVPIPRQLEYNNKHPTLGPFIIMDYIENKGDMVNILTIPGLDPAIPPVLKPDISDATLLGAYSKIASCLFHISTLKFSQIGSLSEVNSSYSVRNRPITQNMNVMMQLGGIPEEVLPPPNKTYTTANDWYVMLSEMHLSQLLFQHNDTIFSTEDCLNKYVSRQLFRNLASEGKLSTFGFSDDTWSAQGLHNRATLPAPDRSTDFRIWCDDRRPVNFLVGKDGDVAACVDFEFAYVAPTQFTLDPPWWLLLEQPEMWADGMKCWSNVFESRMPVGLAAVRQVEKRLNCSFPLPSQYMQESWLTGRFWLTYAARKSWAFDAIYWNFLDERFLANVRPDCLSGERASIGSLLDNEN</sequence>